<dbReference type="Pfam" id="PF03600">
    <property type="entry name" value="CitMHS"/>
    <property type="match status" value="1"/>
</dbReference>
<feature type="domain" description="RCK C-terminal" evidence="8">
    <location>
        <begin position="308"/>
        <end position="391"/>
    </location>
</feature>
<protein>
    <submittedName>
        <fullName evidence="9">Citrate transporter</fullName>
    </submittedName>
</protein>
<feature type="transmembrane region" description="Helical" evidence="7">
    <location>
        <begin position="410"/>
        <end position="427"/>
    </location>
</feature>
<reference evidence="9 10" key="1">
    <citation type="submission" date="2018-12" db="EMBL/GenBank/DDBJ databases">
        <title>Sequencing of bacterial isolates from soil warming experiment in Harvard Forest, Massachusetts, USA.</title>
        <authorList>
            <person name="Deangelis K."/>
        </authorList>
    </citation>
    <scope>NUCLEOTIDE SEQUENCE [LARGE SCALE GENOMIC DNA]</scope>
    <source>
        <strain evidence="9 10">EB153</strain>
    </source>
</reference>
<proteinExistence type="predicted"/>
<name>A0A3R9NY62_9BACT</name>
<dbReference type="GO" id="GO:0005886">
    <property type="term" value="C:plasma membrane"/>
    <property type="evidence" value="ECO:0007669"/>
    <property type="project" value="TreeGrafter"/>
</dbReference>
<evidence type="ECO:0000256" key="7">
    <source>
        <dbReference type="SAM" id="Phobius"/>
    </source>
</evidence>
<dbReference type="SUPFAM" id="SSF116726">
    <property type="entry name" value="TrkA C-terminal domain-like"/>
    <property type="match status" value="2"/>
</dbReference>
<keyword evidence="5 7" id="KW-1133">Transmembrane helix</keyword>
<dbReference type="AlphaFoldDB" id="A0A3R9NY62"/>
<dbReference type="Gene3D" id="3.30.70.1450">
    <property type="entry name" value="Regulator of K+ conductance, C-terminal domain"/>
    <property type="match status" value="1"/>
</dbReference>
<keyword evidence="3 7" id="KW-0812">Transmembrane</keyword>
<keyword evidence="6 7" id="KW-0472">Membrane</keyword>
<dbReference type="InterPro" id="IPR036721">
    <property type="entry name" value="RCK_C_sf"/>
</dbReference>
<dbReference type="EMBL" id="RSDW01000001">
    <property type="protein sequence ID" value="RSL17418.1"/>
    <property type="molecule type" value="Genomic_DNA"/>
</dbReference>
<feature type="transmembrane region" description="Helical" evidence="7">
    <location>
        <begin position="463"/>
        <end position="485"/>
    </location>
</feature>
<evidence type="ECO:0000259" key="8">
    <source>
        <dbReference type="PROSITE" id="PS51202"/>
    </source>
</evidence>
<evidence type="ECO:0000256" key="3">
    <source>
        <dbReference type="ARBA" id="ARBA00022692"/>
    </source>
</evidence>
<evidence type="ECO:0000313" key="9">
    <source>
        <dbReference type="EMBL" id="RSL17418.1"/>
    </source>
</evidence>
<keyword evidence="4" id="KW-0677">Repeat</keyword>
<evidence type="ECO:0000256" key="6">
    <source>
        <dbReference type="ARBA" id="ARBA00023136"/>
    </source>
</evidence>
<keyword evidence="10" id="KW-1185">Reference proteome</keyword>
<feature type="transmembrane region" description="Helical" evidence="7">
    <location>
        <begin position="5"/>
        <end position="20"/>
    </location>
</feature>
<feature type="transmembrane region" description="Helical" evidence="7">
    <location>
        <begin position="541"/>
        <end position="558"/>
    </location>
</feature>
<feature type="transmembrane region" description="Helical" evidence="7">
    <location>
        <begin position="578"/>
        <end position="601"/>
    </location>
</feature>
<feature type="transmembrane region" description="Helical" evidence="7">
    <location>
        <begin position="98"/>
        <end position="123"/>
    </location>
</feature>
<comment type="caution">
    <text evidence="9">The sequence shown here is derived from an EMBL/GenBank/DDBJ whole genome shotgun (WGS) entry which is preliminary data.</text>
</comment>
<organism evidence="9 10">
    <name type="scientific">Edaphobacter aggregans</name>
    <dbReference type="NCBI Taxonomy" id="570835"/>
    <lineage>
        <taxon>Bacteria</taxon>
        <taxon>Pseudomonadati</taxon>
        <taxon>Acidobacteriota</taxon>
        <taxon>Terriglobia</taxon>
        <taxon>Terriglobales</taxon>
        <taxon>Acidobacteriaceae</taxon>
        <taxon>Edaphobacter</taxon>
    </lineage>
</organism>
<dbReference type="OrthoDB" id="9765532at2"/>
<feature type="transmembrane region" description="Helical" evidence="7">
    <location>
        <begin position="56"/>
        <end position="78"/>
    </location>
</feature>
<comment type="subcellular location">
    <subcellularLocation>
        <location evidence="1">Membrane</location>
        <topology evidence="1">Multi-pass membrane protein</topology>
    </subcellularLocation>
</comment>
<feature type="transmembrane region" description="Helical" evidence="7">
    <location>
        <begin position="174"/>
        <end position="195"/>
    </location>
</feature>
<feature type="transmembrane region" description="Helical" evidence="7">
    <location>
        <begin position="433"/>
        <end position="451"/>
    </location>
</feature>
<gene>
    <name evidence="9" type="ORF">EDE15_2951</name>
</gene>
<keyword evidence="2" id="KW-0813">Transport</keyword>
<evidence type="ECO:0000313" key="10">
    <source>
        <dbReference type="Proteomes" id="UP000269669"/>
    </source>
</evidence>
<evidence type="ECO:0000256" key="4">
    <source>
        <dbReference type="ARBA" id="ARBA00022737"/>
    </source>
</evidence>
<dbReference type="Proteomes" id="UP000269669">
    <property type="component" value="Unassembled WGS sequence"/>
</dbReference>
<dbReference type="InterPro" id="IPR006037">
    <property type="entry name" value="RCK_C"/>
</dbReference>
<sequence length="603" mass="63394">MSQLMITSLVVVTMMVLFIWNKLPAAIVAVFSSLVLYFTGVLNAHDTLAGFGDSLVVFIAALLVIGTGLEATGVGTWAGQLLIRYAGTNKTLLLVSLLLLSALFTALIGMNGAVVTMVPIAVVIAARTDIAPSQIMMPVSIACLTGAKLTLLGSPVNVIASNAGELAGAGPIRFFEWAIVGVPLFAGAMVIILIFGPHLLPKRRSGSLPVDLSGHAHTLVEQYRIKDDMHHLRVRASSPYVGMSRTDIDLTSYPGVSIVSLVDAEGGEPTQKPVAEGDLLLVRGDAQTVGKLARDMHLAIRKSNAEDDNIADTLFNRSSGLAEIVVPPRSALIGQTVFPGMATHNGDLIILGIQRGGYDVESNITQLRIGDHLLLQGTWEALDKHLSDPQVLVVDSPEVVRRQAVALSRGAYEAIGILILLVVLLTTNAVPPAIAAVLCAGAMVVMRVITLPQLYRGVDWNTCILIGGLIPMATAMTNTGLAGLIGDHVIQLVGAGGPRAVLAGLFVVSTALTQVISNTSAALVMIPIAVATAGELSVSPLPLLIAVAMGSGAAHLTPMSTPVNLVTYGPGAYEFGDYWKLGMMVLLWSLVVAVFIAPLYWRF</sequence>
<evidence type="ECO:0000256" key="1">
    <source>
        <dbReference type="ARBA" id="ARBA00004141"/>
    </source>
</evidence>
<dbReference type="PROSITE" id="PS51202">
    <property type="entry name" value="RCK_C"/>
    <property type="match status" value="1"/>
</dbReference>
<dbReference type="GO" id="GO:0008324">
    <property type="term" value="F:monoatomic cation transmembrane transporter activity"/>
    <property type="evidence" value="ECO:0007669"/>
    <property type="project" value="InterPro"/>
</dbReference>
<evidence type="ECO:0000256" key="5">
    <source>
        <dbReference type="ARBA" id="ARBA00022989"/>
    </source>
</evidence>
<dbReference type="InterPro" id="IPR051679">
    <property type="entry name" value="DASS-Related_Transporters"/>
</dbReference>
<dbReference type="PANTHER" id="PTHR43652:SF2">
    <property type="entry name" value="BASIC AMINO ACID ANTIPORTER YFCC-RELATED"/>
    <property type="match status" value="1"/>
</dbReference>
<dbReference type="InterPro" id="IPR004680">
    <property type="entry name" value="Cit_transptr-like_dom"/>
</dbReference>
<evidence type="ECO:0000256" key="2">
    <source>
        <dbReference type="ARBA" id="ARBA00022448"/>
    </source>
</evidence>
<dbReference type="PANTHER" id="PTHR43652">
    <property type="entry name" value="BASIC AMINO ACID ANTIPORTER YFCC-RELATED"/>
    <property type="match status" value="1"/>
</dbReference>
<dbReference type="GO" id="GO:0006813">
    <property type="term" value="P:potassium ion transport"/>
    <property type="evidence" value="ECO:0007669"/>
    <property type="project" value="InterPro"/>
</dbReference>
<feature type="transmembrane region" description="Helical" evidence="7">
    <location>
        <begin position="505"/>
        <end position="529"/>
    </location>
</feature>
<accession>A0A3R9NY62</accession>
<feature type="transmembrane region" description="Helical" evidence="7">
    <location>
        <begin position="26"/>
        <end position="44"/>
    </location>
</feature>